<keyword evidence="2" id="KW-1185">Reference proteome</keyword>
<name>A0A1I0LVC9_9ACTN</name>
<evidence type="ECO:0000313" key="2">
    <source>
        <dbReference type="Proteomes" id="UP000199361"/>
    </source>
</evidence>
<dbReference type="AlphaFoldDB" id="A0A1I0LVC9"/>
<evidence type="ECO:0000313" key="1">
    <source>
        <dbReference type="EMBL" id="SEU46506.1"/>
    </source>
</evidence>
<sequence>MKNCTCVYDCSADPRTACGLSGTYHLHSDMGACPVHSTVVVWNG</sequence>
<reference evidence="1 2" key="1">
    <citation type="submission" date="2016-10" db="EMBL/GenBank/DDBJ databases">
        <authorList>
            <person name="de Groot N.N."/>
        </authorList>
    </citation>
    <scope>NUCLEOTIDE SEQUENCE [LARGE SCALE GENOMIC DNA]</scope>
    <source>
        <strain evidence="1 2">CGMCC 4.5598</strain>
    </source>
</reference>
<dbReference type="EMBL" id="FOHX01000027">
    <property type="protein sequence ID" value="SEU46506.1"/>
    <property type="molecule type" value="Genomic_DNA"/>
</dbReference>
<organism evidence="1 2">
    <name type="scientific">Nonomuraea wenchangensis</name>
    <dbReference type="NCBI Taxonomy" id="568860"/>
    <lineage>
        <taxon>Bacteria</taxon>
        <taxon>Bacillati</taxon>
        <taxon>Actinomycetota</taxon>
        <taxon>Actinomycetes</taxon>
        <taxon>Streptosporangiales</taxon>
        <taxon>Streptosporangiaceae</taxon>
        <taxon>Nonomuraea</taxon>
    </lineage>
</organism>
<dbReference type="STRING" id="568860.SAMN05421811_12758"/>
<gene>
    <name evidence="1" type="ORF">SAMN05421811_12758</name>
</gene>
<accession>A0A1I0LVC9</accession>
<protein>
    <submittedName>
        <fullName evidence="1">Uncharacterized protein</fullName>
    </submittedName>
</protein>
<dbReference type="Proteomes" id="UP000199361">
    <property type="component" value="Unassembled WGS sequence"/>
</dbReference>
<proteinExistence type="predicted"/>
<dbReference type="RefSeq" id="WP_281249701.1">
    <property type="nucleotide sequence ID" value="NZ_FOHX01000027.1"/>
</dbReference>